<organism evidence="8 9">
    <name type="scientific">Symbiodinium necroappetens</name>
    <dbReference type="NCBI Taxonomy" id="1628268"/>
    <lineage>
        <taxon>Eukaryota</taxon>
        <taxon>Sar</taxon>
        <taxon>Alveolata</taxon>
        <taxon>Dinophyceae</taxon>
        <taxon>Suessiales</taxon>
        <taxon>Symbiodiniaceae</taxon>
        <taxon>Symbiodinium</taxon>
    </lineage>
</organism>
<dbReference type="SUPFAM" id="SSF55856">
    <property type="entry name" value="Cytochrome b5-like heme/steroid binding domain"/>
    <property type="match status" value="1"/>
</dbReference>
<keyword evidence="2 6" id="KW-0812">Transmembrane</keyword>
<evidence type="ECO:0000256" key="6">
    <source>
        <dbReference type="SAM" id="Phobius"/>
    </source>
</evidence>
<evidence type="ECO:0000256" key="2">
    <source>
        <dbReference type="ARBA" id="ARBA00022692"/>
    </source>
</evidence>
<dbReference type="PANTHER" id="PTHR10037">
    <property type="entry name" value="VOLTAGE-GATED CATION CHANNEL CALCIUM AND SODIUM"/>
    <property type="match status" value="1"/>
</dbReference>
<reference evidence="8" key="1">
    <citation type="submission" date="2021-02" db="EMBL/GenBank/DDBJ databases">
        <authorList>
            <person name="Dougan E. K."/>
            <person name="Rhodes N."/>
            <person name="Thang M."/>
            <person name="Chan C."/>
        </authorList>
    </citation>
    <scope>NUCLEOTIDE SEQUENCE</scope>
</reference>
<feature type="compositionally biased region" description="Basic and acidic residues" evidence="5">
    <location>
        <begin position="31"/>
        <end position="40"/>
    </location>
</feature>
<feature type="transmembrane region" description="Helical" evidence="6">
    <location>
        <begin position="595"/>
        <end position="617"/>
    </location>
</feature>
<evidence type="ECO:0000259" key="7">
    <source>
        <dbReference type="Pfam" id="PF00520"/>
    </source>
</evidence>
<comment type="subcellular location">
    <subcellularLocation>
        <location evidence="1">Membrane</location>
        <topology evidence="1">Multi-pass membrane protein</topology>
    </subcellularLocation>
</comment>
<dbReference type="OrthoDB" id="415276at2759"/>
<dbReference type="InterPro" id="IPR005821">
    <property type="entry name" value="Ion_trans_dom"/>
</dbReference>
<evidence type="ECO:0000256" key="1">
    <source>
        <dbReference type="ARBA" id="ARBA00004141"/>
    </source>
</evidence>
<dbReference type="SUPFAM" id="SSF81324">
    <property type="entry name" value="Voltage-gated potassium channels"/>
    <property type="match status" value="1"/>
</dbReference>
<dbReference type="PANTHER" id="PTHR10037:SF62">
    <property type="entry name" value="SODIUM CHANNEL PROTEIN 60E"/>
    <property type="match status" value="1"/>
</dbReference>
<dbReference type="Proteomes" id="UP000601435">
    <property type="component" value="Unassembled WGS sequence"/>
</dbReference>
<proteinExistence type="predicted"/>
<comment type="caution">
    <text evidence="8">The sequence shown here is derived from an EMBL/GenBank/DDBJ whole genome shotgun (WGS) entry which is preliminary data.</text>
</comment>
<keyword evidence="9" id="KW-1185">Reference proteome</keyword>
<dbReference type="GO" id="GO:0005248">
    <property type="term" value="F:voltage-gated sodium channel activity"/>
    <property type="evidence" value="ECO:0007669"/>
    <property type="project" value="TreeGrafter"/>
</dbReference>
<evidence type="ECO:0000313" key="8">
    <source>
        <dbReference type="EMBL" id="CAE7345575.1"/>
    </source>
</evidence>
<name>A0A812PFA6_9DINO</name>
<accession>A0A812PFA6</accession>
<evidence type="ECO:0000256" key="4">
    <source>
        <dbReference type="ARBA" id="ARBA00023136"/>
    </source>
</evidence>
<sequence>MGQACQRRSRTEPQPKSKPPTPAQAAPELVVKQHDPKRYNNDYSRFVNIEDSDEEEEPQPTGDNTAEELAPPEPPEMGKMNPTQDQRRRIKDDIMELCRKRATENMKQVPEPLVGAEPPNATACKLPPDHKQPVGTLTLEQLAKYSCSNDRMLLSCHGDIFDVSSRPDIYGYGPKSWQAGKDITWSVVTGKEQPNQCNRFYDVFKLDSDHCGRYLQMICSRLLSLQDDFGEPVGRLDQFVNERLLPAAPTNEVEVNILRQKAAENLAKRSAMAKLLRALPTQHAKTALLDLRALRPQSAASKTAFPKESSLIGPMQVNPVLSEFDLALQRLRSLHEESMMQLQAKLRSLDTNADGVACEAGSLVLRLPERHIAFEESEPRTVKDPEFVAEKDVADTTPVTEPTEGADMEEDPYDRIRMSQIDLNNKLMELDQEFARTTGTKFFQIDRAELSVTYLVRHPLFNLITAFMIIVNAAQIGYDAELTATTTGGSPLWMNIWSLVCTLYFAVECTLRIWTFRREFFCGEAWPWNLFDLLLVVCSAADFAPFLYGDAESSIVLDALRALKLLRIIRVFRVFRVIKQLSNLMVMIADSINSLLWALVMLVIIMYVFAVCIMTFTSDWVATSPADDPVVGRIQEAFGSLGQSFFTLVVVMLDGVDFADILEDLLLVGVSSMLYPRTLGFIRSVGWFFQRSVTRKPQPFRTPN</sequence>
<feature type="transmembrane region" description="Helical" evidence="6">
    <location>
        <begin position="490"/>
        <end position="507"/>
    </location>
</feature>
<dbReference type="InterPro" id="IPR043203">
    <property type="entry name" value="VGCC_Ca_Na"/>
</dbReference>
<dbReference type="EMBL" id="CAJNJA010014586">
    <property type="protein sequence ID" value="CAE7345575.1"/>
    <property type="molecule type" value="Genomic_DNA"/>
</dbReference>
<keyword evidence="3 6" id="KW-1133">Transmembrane helix</keyword>
<dbReference type="AlphaFoldDB" id="A0A812PFA6"/>
<feature type="transmembrane region" description="Helical" evidence="6">
    <location>
        <begin position="460"/>
        <end position="478"/>
    </location>
</feature>
<protein>
    <submittedName>
        <fullName evidence="8">NaCP60E protein</fullName>
    </submittedName>
</protein>
<dbReference type="GO" id="GO:0001518">
    <property type="term" value="C:voltage-gated sodium channel complex"/>
    <property type="evidence" value="ECO:0007669"/>
    <property type="project" value="TreeGrafter"/>
</dbReference>
<feature type="transmembrane region" description="Helical" evidence="6">
    <location>
        <begin position="665"/>
        <end position="689"/>
    </location>
</feature>
<evidence type="ECO:0000256" key="5">
    <source>
        <dbReference type="SAM" id="MobiDB-lite"/>
    </source>
</evidence>
<dbReference type="Pfam" id="PF00520">
    <property type="entry name" value="Ion_trans"/>
    <property type="match status" value="1"/>
</dbReference>
<feature type="region of interest" description="Disordered" evidence="5">
    <location>
        <begin position="1"/>
        <end position="88"/>
    </location>
</feature>
<evidence type="ECO:0000313" key="9">
    <source>
        <dbReference type="Proteomes" id="UP000601435"/>
    </source>
</evidence>
<keyword evidence="4 6" id="KW-0472">Membrane</keyword>
<feature type="domain" description="Ion transport" evidence="7">
    <location>
        <begin position="458"/>
        <end position="666"/>
    </location>
</feature>
<gene>
    <name evidence="8" type="primary">NaCP60E</name>
    <name evidence="8" type="ORF">SNEC2469_LOCUS8945</name>
</gene>
<dbReference type="InterPro" id="IPR036400">
    <property type="entry name" value="Cyt_B5-like_heme/steroid_sf"/>
</dbReference>
<dbReference type="Gene3D" id="3.10.120.10">
    <property type="entry name" value="Cytochrome b5-like heme/steroid binding domain"/>
    <property type="match status" value="1"/>
</dbReference>
<evidence type="ECO:0000256" key="3">
    <source>
        <dbReference type="ARBA" id="ARBA00022989"/>
    </source>
</evidence>
<dbReference type="Gene3D" id="1.20.120.350">
    <property type="entry name" value="Voltage-gated potassium channels. Chain C"/>
    <property type="match status" value="1"/>
</dbReference>
<dbReference type="InterPro" id="IPR027359">
    <property type="entry name" value="Volt_channel_dom_sf"/>
</dbReference>
<dbReference type="Gene3D" id="1.10.287.70">
    <property type="match status" value="1"/>
</dbReference>